<dbReference type="AlphaFoldDB" id="A0A8H3DRT0"/>
<evidence type="ECO:0000256" key="2">
    <source>
        <dbReference type="SAM" id="Phobius"/>
    </source>
</evidence>
<feature type="region of interest" description="Disordered" evidence="1">
    <location>
        <begin position="1"/>
        <end position="34"/>
    </location>
</feature>
<evidence type="ECO:0000259" key="3">
    <source>
        <dbReference type="Pfam" id="PF12051"/>
    </source>
</evidence>
<feature type="region of interest" description="Disordered" evidence="1">
    <location>
        <begin position="409"/>
        <end position="453"/>
    </location>
</feature>
<gene>
    <name evidence="4" type="ORF">RDB_LOCUS2605</name>
</gene>
<name>A0A8H3DRT0_9AGAM</name>
<keyword evidence="2" id="KW-0812">Transmembrane</keyword>
<dbReference type="PANTHER" id="PTHR34814:SF1">
    <property type="entry name" value="NITROSOGUANIDINE RESISTANCE PROTEIN SNG1"/>
    <property type="match status" value="1"/>
</dbReference>
<accession>A0A8H3DRT0</accession>
<proteinExistence type="predicted"/>
<keyword evidence="2" id="KW-1133">Transmembrane helix</keyword>
<feature type="transmembrane region" description="Helical" evidence="2">
    <location>
        <begin position="695"/>
        <end position="714"/>
    </location>
</feature>
<feature type="transmembrane region" description="Helical" evidence="2">
    <location>
        <begin position="618"/>
        <end position="637"/>
    </location>
</feature>
<dbReference type="GO" id="GO:0016020">
    <property type="term" value="C:membrane"/>
    <property type="evidence" value="ECO:0007669"/>
    <property type="project" value="TreeGrafter"/>
</dbReference>
<evidence type="ECO:0000313" key="5">
    <source>
        <dbReference type="Proteomes" id="UP000663827"/>
    </source>
</evidence>
<feature type="transmembrane region" description="Helical" evidence="2">
    <location>
        <begin position="726"/>
        <end position="743"/>
    </location>
</feature>
<dbReference type="PANTHER" id="PTHR34814">
    <property type="entry name" value="NITROSOGUANIDINE RESISTANCE PROTEIN SNG1"/>
    <property type="match status" value="1"/>
</dbReference>
<evidence type="ECO:0000256" key="1">
    <source>
        <dbReference type="SAM" id="MobiDB-lite"/>
    </source>
</evidence>
<feature type="region of interest" description="Disordered" evidence="1">
    <location>
        <begin position="55"/>
        <end position="145"/>
    </location>
</feature>
<protein>
    <recommendedName>
        <fullName evidence="3">DUF3533 domain-containing protein</fullName>
    </recommendedName>
</protein>
<keyword evidence="2" id="KW-0472">Membrane</keyword>
<dbReference type="Pfam" id="PF12051">
    <property type="entry name" value="DUF3533"/>
    <property type="match status" value="1"/>
</dbReference>
<sequence>MGDGASYADEGDDGQYPGAYPGTDGNSFAGEGMAYMGEDFGRAPSVAESVHTLRGEKKLHPLAGSAVAPSEGGMHPLRSVPPSEAGGSNAPYRTGSPAGSRMSHRRSPSGTGGPPADRSGTPTRSYHNHNHSHGDSTPTPSEAGFIDRVPEMSERELLEVLKTPRTSYTVSPSVLAEEVSRTHYHDEDLCILLHAAEDPSQHEVIRKAVRKAAKMRIRRLGVEDEKKRHEPLSIAAPPDASVAPQWARPLFDMLQDAQTRLESLEGGRNRIEAPPSHMGSHRPGSDAGFDLNVGRTPVTAHGNIDASTVPSGTHVGESVLGGKTADYQHHIEDDLPDHMREHIQDPGTIRQALREFLHPDERERSVGPGTAMDRSVFGRGESLYGQEQEPSIAGGEGDLEEELYKLRVKQPPPRSELSHNGEIPGIPDEDRNDDPPPQSAVSAPPDRDRALQTYQPPPVWQRVHQRLLNWAMVWPLTELDKALGSTERGHQVEEIALSVWCTQVYKRYVRARMSEGGGDVSKVDRMYVPPNMADAISTAVYNGRHGDACQMLKDLWTPFGLEGMPRLNLRNFNARDIAAYIRAIRAHPDAIETSLESPSALAGAWWKTVNLKPWDAAVAWPMTIVGQIYLTLFAFIITMSSHRARRNLEPHLTYNSLVALRIAIPLAAYIPISTSYAMLGLFFRAPFDAKYSGGGFFIYVAYTYLDICALGLACEAAMSILRPDHMPLFLVSWLVVNISTPIVPPEMQARWYRYAYGMPFYNHALAVRTILFDTKNLLGRNAGVLCAWIGLSMVTISLLVWLKRKIATKKNQLQGLSYDIDRPQEVIWSASAEHV</sequence>
<dbReference type="Proteomes" id="UP000663827">
    <property type="component" value="Unassembled WGS sequence"/>
</dbReference>
<feature type="transmembrane region" description="Helical" evidence="2">
    <location>
        <begin position="782"/>
        <end position="802"/>
    </location>
</feature>
<comment type="caution">
    <text evidence="4">The sequence shown here is derived from an EMBL/GenBank/DDBJ whole genome shotgun (WGS) entry which is preliminary data.</text>
</comment>
<evidence type="ECO:0000313" key="4">
    <source>
        <dbReference type="EMBL" id="CAE7053330.1"/>
    </source>
</evidence>
<organism evidence="4 5">
    <name type="scientific">Rhizoctonia solani</name>
    <dbReference type="NCBI Taxonomy" id="456999"/>
    <lineage>
        <taxon>Eukaryota</taxon>
        <taxon>Fungi</taxon>
        <taxon>Dikarya</taxon>
        <taxon>Basidiomycota</taxon>
        <taxon>Agaricomycotina</taxon>
        <taxon>Agaricomycetes</taxon>
        <taxon>Cantharellales</taxon>
        <taxon>Ceratobasidiaceae</taxon>
        <taxon>Rhizoctonia</taxon>
    </lineage>
</organism>
<dbReference type="InterPro" id="IPR022703">
    <property type="entry name" value="DUF3533"/>
</dbReference>
<feature type="domain" description="DUF3533" evidence="3">
    <location>
        <begin position="604"/>
        <end position="794"/>
    </location>
</feature>
<reference evidence="4" key="1">
    <citation type="submission" date="2021-01" db="EMBL/GenBank/DDBJ databases">
        <authorList>
            <person name="Kaushik A."/>
        </authorList>
    </citation>
    <scope>NUCLEOTIDE SEQUENCE</scope>
    <source>
        <strain evidence="4">AG5</strain>
    </source>
</reference>
<feature type="transmembrane region" description="Helical" evidence="2">
    <location>
        <begin position="658"/>
        <end position="683"/>
    </location>
</feature>
<dbReference type="EMBL" id="CAJNJQ010000059">
    <property type="protein sequence ID" value="CAE7053330.1"/>
    <property type="molecule type" value="Genomic_DNA"/>
</dbReference>
<dbReference type="InterPro" id="IPR053001">
    <property type="entry name" value="MNNG_permease-like"/>
</dbReference>